<proteinExistence type="predicted"/>
<reference evidence="1 2" key="1">
    <citation type="submission" date="2015-11" db="EMBL/GenBank/DDBJ databases">
        <title>Draft Genome Sequence of the Strain BR 10423 (Rhizobium sp.) isolated from nodules of Mimosa pudica.</title>
        <authorList>
            <person name="Barauna A.C."/>
            <person name="Zilli J.E."/>
            <person name="Simoes-Araujo J.L."/>
            <person name="Reis V.M."/>
            <person name="James E.K."/>
            <person name="Reis F.B.Jr."/>
            <person name="Rouws L.F."/>
            <person name="Passos S.R."/>
            <person name="Gois S.R."/>
        </authorList>
    </citation>
    <scope>NUCLEOTIDE SEQUENCE [LARGE SCALE GENOMIC DNA]</scope>
    <source>
        <strain evidence="1 2">BR10423</strain>
    </source>
</reference>
<dbReference type="EMBL" id="LNCD01000033">
    <property type="protein sequence ID" value="KWV56906.1"/>
    <property type="molecule type" value="Genomic_DNA"/>
</dbReference>
<protein>
    <submittedName>
        <fullName evidence="1">Uncharacterized protein</fullName>
    </submittedName>
</protein>
<name>A0A109JXG8_9HYPH</name>
<evidence type="ECO:0000313" key="1">
    <source>
        <dbReference type="EMBL" id="KWV56906.1"/>
    </source>
</evidence>
<organism evidence="1 2">
    <name type="scientific">Rhizobium altiplani</name>
    <dbReference type="NCBI Taxonomy" id="1864509"/>
    <lineage>
        <taxon>Bacteria</taxon>
        <taxon>Pseudomonadati</taxon>
        <taxon>Pseudomonadota</taxon>
        <taxon>Alphaproteobacteria</taxon>
        <taxon>Hyphomicrobiales</taxon>
        <taxon>Rhizobiaceae</taxon>
        <taxon>Rhizobium/Agrobacterium group</taxon>
        <taxon>Rhizobium</taxon>
    </lineage>
</organism>
<comment type="caution">
    <text evidence="1">The sequence shown here is derived from an EMBL/GenBank/DDBJ whole genome shotgun (WGS) entry which is preliminary data.</text>
</comment>
<gene>
    <name evidence="1" type="ORF">AS026_32360</name>
</gene>
<accession>A0A109JXG8</accession>
<dbReference type="Proteomes" id="UP000068164">
    <property type="component" value="Unassembled WGS sequence"/>
</dbReference>
<keyword evidence="2" id="KW-1185">Reference proteome</keyword>
<sequence length="73" mass="8269">MLMRQAHGVTAFQSHEAYPERLASRIAVLQEVRRARHNGCPFVVWAARSGEIWFHAFCVDAGDIRTKFAARLG</sequence>
<evidence type="ECO:0000313" key="2">
    <source>
        <dbReference type="Proteomes" id="UP000068164"/>
    </source>
</evidence>
<dbReference type="AlphaFoldDB" id="A0A109JXG8"/>